<sequence>MTLEGIGRPFATPERLVDDAMEGIESELREEGLESIERVETTDPLPAVDGEIVEYRGEIGIPSFSREVDAYGVSTTIESDGDPLDAEGVFAVWMPENDTAYVAGGVYPAEDALGRFVPTAAGLDIGTLLGLETDPTELRERIVALVEATG</sequence>
<dbReference type="InterPro" id="IPR045396">
    <property type="entry name" value="DUF6517"/>
</dbReference>
<comment type="caution">
    <text evidence="1">The sequence shown here is derived from an EMBL/GenBank/DDBJ whole genome shotgun (WGS) entry which is preliminary data.</text>
</comment>
<gene>
    <name evidence="1" type="ORF">HAPAU_12600</name>
</gene>
<evidence type="ECO:0000313" key="2">
    <source>
        <dbReference type="Proteomes" id="UP000075321"/>
    </source>
</evidence>
<evidence type="ECO:0000313" key="1">
    <source>
        <dbReference type="EMBL" id="KYH26166.1"/>
    </source>
</evidence>
<dbReference type="EMBL" id="LTAZ01000004">
    <property type="protein sequence ID" value="KYH26166.1"/>
    <property type="molecule type" value="Genomic_DNA"/>
</dbReference>
<proteinExistence type="predicted"/>
<dbReference type="Pfam" id="PF20127">
    <property type="entry name" value="DUF6517"/>
    <property type="match status" value="1"/>
</dbReference>
<reference evidence="1 2" key="1">
    <citation type="submission" date="2016-02" db="EMBL/GenBank/DDBJ databases">
        <title>Genome sequence of Halalkalicoccus paucihalophilus DSM 24557.</title>
        <authorList>
            <person name="Poehlein A."/>
            <person name="Daniel R."/>
        </authorList>
    </citation>
    <scope>NUCLEOTIDE SEQUENCE [LARGE SCALE GENOMIC DNA]</scope>
    <source>
        <strain evidence="1 2">DSM 24557</strain>
    </source>
</reference>
<dbReference type="PATRIC" id="fig|1008153.3.peg.1269"/>
<name>A0A151AER3_9EURY</name>
<protein>
    <submittedName>
        <fullName evidence="1">Uncharacterized protein</fullName>
    </submittedName>
</protein>
<accession>A0A151AER3</accession>
<dbReference type="AlphaFoldDB" id="A0A151AER3"/>
<dbReference type="Proteomes" id="UP000075321">
    <property type="component" value="Unassembled WGS sequence"/>
</dbReference>
<organism evidence="1 2">
    <name type="scientific">Halalkalicoccus paucihalophilus</name>
    <dbReference type="NCBI Taxonomy" id="1008153"/>
    <lineage>
        <taxon>Archaea</taxon>
        <taxon>Methanobacteriati</taxon>
        <taxon>Methanobacteriota</taxon>
        <taxon>Stenosarchaea group</taxon>
        <taxon>Halobacteria</taxon>
        <taxon>Halobacteriales</taxon>
        <taxon>Halococcaceae</taxon>
        <taxon>Halalkalicoccus</taxon>
    </lineage>
</organism>
<keyword evidence="2" id="KW-1185">Reference proteome</keyword>